<evidence type="ECO:0000313" key="1">
    <source>
        <dbReference type="EMBL" id="SUP75986.1"/>
    </source>
</evidence>
<organism evidence="1 2">
    <name type="scientific">Yersinia frederiksenii</name>
    <dbReference type="NCBI Taxonomy" id="29484"/>
    <lineage>
        <taxon>Bacteria</taxon>
        <taxon>Pseudomonadati</taxon>
        <taxon>Pseudomonadota</taxon>
        <taxon>Gammaproteobacteria</taxon>
        <taxon>Enterobacterales</taxon>
        <taxon>Yersiniaceae</taxon>
        <taxon>Yersinia</taxon>
    </lineage>
</organism>
<dbReference type="Proteomes" id="UP000254835">
    <property type="component" value="Unassembled WGS sequence"/>
</dbReference>
<protein>
    <submittedName>
        <fullName evidence="1">Uncharacterized protein</fullName>
    </submittedName>
</protein>
<proteinExistence type="predicted"/>
<dbReference type="EMBL" id="UHJA01000001">
    <property type="protein sequence ID" value="SUP75986.1"/>
    <property type="molecule type" value="Genomic_DNA"/>
</dbReference>
<sequence>MNCEVRNIVTDIYKMIFSSNQVIDSYHTWFFYA</sequence>
<accession>A0A380PQV5</accession>
<reference evidence="1 2" key="1">
    <citation type="submission" date="2018-06" db="EMBL/GenBank/DDBJ databases">
        <authorList>
            <consortium name="Pathogen Informatics"/>
            <person name="Doyle S."/>
        </authorList>
    </citation>
    <scope>NUCLEOTIDE SEQUENCE [LARGE SCALE GENOMIC DNA]</scope>
    <source>
        <strain evidence="1 2">NCTC11470</strain>
    </source>
</reference>
<evidence type="ECO:0000313" key="2">
    <source>
        <dbReference type="Proteomes" id="UP000254835"/>
    </source>
</evidence>
<dbReference type="AlphaFoldDB" id="A0A380PQV5"/>
<gene>
    <name evidence="1" type="ORF">NCTC11470_01009</name>
</gene>
<name>A0A380PQV5_YERFR</name>